<name>A0A3M7ST22_BRAPC</name>
<accession>A0A3M7ST22</accession>
<organism evidence="1 2">
    <name type="scientific">Brachionus plicatilis</name>
    <name type="common">Marine rotifer</name>
    <name type="synonym">Brachionus muelleri</name>
    <dbReference type="NCBI Taxonomy" id="10195"/>
    <lineage>
        <taxon>Eukaryota</taxon>
        <taxon>Metazoa</taxon>
        <taxon>Spiralia</taxon>
        <taxon>Gnathifera</taxon>
        <taxon>Rotifera</taxon>
        <taxon>Eurotatoria</taxon>
        <taxon>Monogononta</taxon>
        <taxon>Pseudotrocha</taxon>
        <taxon>Ploima</taxon>
        <taxon>Brachionidae</taxon>
        <taxon>Brachionus</taxon>
    </lineage>
</organism>
<gene>
    <name evidence="1" type="ORF">BpHYR1_032794</name>
</gene>
<dbReference type="AlphaFoldDB" id="A0A3M7ST22"/>
<dbReference type="EMBL" id="REGN01000809">
    <property type="protein sequence ID" value="RNA38896.1"/>
    <property type="molecule type" value="Genomic_DNA"/>
</dbReference>
<keyword evidence="2" id="KW-1185">Reference proteome</keyword>
<evidence type="ECO:0000313" key="1">
    <source>
        <dbReference type="EMBL" id="RNA38896.1"/>
    </source>
</evidence>
<proteinExistence type="predicted"/>
<comment type="caution">
    <text evidence="1">The sequence shown here is derived from an EMBL/GenBank/DDBJ whole genome shotgun (WGS) entry which is preliminary data.</text>
</comment>
<reference evidence="1 2" key="1">
    <citation type="journal article" date="2018" name="Sci. Rep.">
        <title>Genomic signatures of local adaptation to the degree of environmental predictability in rotifers.</title>
        <authorList>
            <person name="Franch-Gras L."/>
            <person name="Hahn C."/>
            <person name="Garcia-Roger E.M."/>
            <person name="Carmona M.J."/>
            <person name="Serra M."/>
            <person name="Gomez A."/>
        </authorList>
    </citation>
    <scope>NUCLEOTIDE SEQUENCE [LARGE SCALE GENOMIC DNA]</scope>
    <source>
        <strain evidence="1">HYR1</strain>
    </source>
</reference>
<dbReference type="Proteomes" id="UP000276133">
    <property type="component" value="Unassembled WGS sequence"/>
</dbReference>
<evidence type="ECO:0000313" key="2">
    <source>
        <dbReference type="Proteomes" id="UP000276133"/>
    </source>
</evidence>
<sequence length="73" mass="8362">MVFHLIAHRALSEEIRPFIRSIASFELIAVFSDLGIFSISESLSTLPSVTSRAKYNKFKIDIKIKQIIIAIYY</sequence>
<protein>
    <submittedName>
        <fullName evidence="1">Uncharacterized protein</fullName>
    </submittedName>
</protein>